<evidence type="ECO:0000256" key="1">
    <source>
        <dbReference type="PROSITE-ProRule" id="PRU00087"/>
    </source>
</evidence>
<dbReference type="VEuPathDB" id="TrichDB:TVAG_359980"/>
<proteinExistence type="predicted"/>
<gene>
    <name evidence="4" type="ORF">TVAG_359980</name>
</gene>
<reference evidence="4" key="1">
    <citation type="submission" date="2006-10" db="EMBL/GenBank/DDBJ databases">
        <authorList>
            <person name="Amadeo P."/>
            <person name="Zhao Q."/>
            <person name="Wortman J."/>
            <person name="Fraser-Liggett C."/>
            <person name="Carlton J."/>
        </authorList>
    </citation>
    <scope>NUCLEOTIDE SEQUENCE</scope>
    <source>
        <strain evidence="4">G3</strain>
    </source>
</reference>
<name>A2DTB7_TRIV3</name>
<dbReference type="EMBL" id="DS113243">
    <property type="protein sequence ID" value="EAY16389.1"/>
    <property type="molecule type" value="Genomic_DNA"/>
</dbReference>
<dbReference type="InParanoid" id="A2DTB7"/>
<evidence type="ECO:0000256" key="2">
    <source>
        <dbReference type="SAM" id="MobiDB-lite"/>
    </source>
</evidence>
<dbReference type="InterPro" id="IPR017868">
    <property type="entry name" value="Filamin/ABP280_repeat-like"/>
</dbReference>
<feature type="repeat" description="Filamin" evidence="1">
    <location>
        <begin position="532"/>
        <end position="625"/>
    </location>
</feature>
<protein>
    <submittedName>
        <fullName evidence="4">Bap-like</fullName>
    </submittedName>
</protein>
<keyword evidence="3" id="KW-0472">Membrane</keyword>
<reference evidence="4" key="2">
    <citation type="journal article" date="2007" name="Science">
        <title>Draft genome sequence of the sexually transmitted pathogen Trichomonas vaginalis.</title>
        <authorList>
            <person name="Carlton J.M."/>
            <person name="Hirt R.P."/>
            <person name="Silva J.C."/>
            <person name="Delcher A.L."/>
            <person name="Schatz M."/>
            <person name="Zhao Q."/>
            <person name="Wortman J.R."/>
            <person name="Bidwell S.L."/>
            <person name="Alsmark U.C.M."/>
            <person name="Besteiro S."/>
            <person name="Sicheritz-Ponten T."/>
            <person name="Noel C.J."/>
            <person name="Dacks J.B."/>
            <person name="Foster P.G."/>
            <person name="Simillion C."/>
            <person name="Van de Peer Y."/>
            <person name="Miranda-Saavedra D."/>
            <person name="Barton G.J."/>
            <person name="Westrop G.D."/>
            <person name="Mueller S."/>
            <person name="Dessi D."/>
            <person name="Fiori P.L."/>
            <person name="Ren Q."/>
            <person name="Paulsen I."/>
            <person name="Zhang H."/>
            <person name="Bastida-Corcuera F.D."/>
            <person name="Simoes-Barbosa A."/>
            <person name="Brown M.T."/>
            <person name="Hayes R.D."/>
            <person name="Mukherjee M."/>
            <person name="Okumura C.Y."/>
            <person name="Schneider R."/>
            <person name="Smith A.J."/>
            <person name="Vanacova S."/>
            <person name="Villalvazo M."/>
            <person name="Haas B.J."/>
            <person name="Pertea M."/>
            <person name="Feldblyum T.V."/>
            <person name="Utterback T.R."/>
            <person name="Shu C.L."/>
            <person name="Osoegawa K."/>
            <person name="de Jong P.J."/>
            <person name="Hrdy I."/>
            <person name="Horvathova L."/>
            <person name="Zubacova Z."/>
            <person name="Dolezal P."/>
            <person name="Malik S.B."/>
            <person name="Logsdon J.M. Jr."/>
            <person name="Henze K."/>
            <person name="Gupta A."/>
            <person name="Wang C.C."/>
            <person name="Dunne R.L."/>
            <person name="Upcroft J.A."/>
            <person name="Upcroft P."/>
            <person name="White O."/>
            <person name="Salzberg S.L."/>
            <person name="Tang P."/>
            <person name="Chiu C.-H."/>
            <person name="Lee Y.-S."/>
            <person name="Embley T.M."/>
            <person name="Coombs G.H."/>
            <person name="Mottram J.C."/>
            <person name="Tachezy J."/>
            <person name="Fraser-Liggett C.M."/>
            <person name="Johnson P.J."/>
        </authorList>
    </citation>
    <scope>NUCLEOTIDE SEQUENCE [LARGE SCALE GENOMIC DNA]</scope>
    <source>
        <strain evidence="4">G3</strain>
    </source>
</reference>
<dbReference type="VEuPathDB" id="TrichDB:TVAGG3_0967990"/>
<dbReference type="InterPro" id="IPR013783">
    <property type="entry name" value="Ig-like_fold"/>
</dbReference>
<feature type="transmembrane region" description="Helical" evidence="3">
    <location>
        <begin position="1525"/>
        <end position="1549"/>
    </location>
</feature>
<dbReference type="Proteomes" id="UP000001542">
    <property type="component" value="Unassembled WGS sequence"/>
</dbReference>
<evidence type="ECO:0000313" key="5">
    <source>
        <dbReference type="Proteomes" id="UP000001542"/>
    </source>
</evidence>
<dbReference type="Gene3D" id="2.60.40.10">
    <property type="entry name" value="Immunoglobulins"/>
    <property type="match status" value="3"/>
</dbReference>
<dbReference type="RefSeq" id="XP_001328612.1">
    <property type="nucleotide sequence ID" value="XM_001328577.1"/>
</dbReference>
<keyword evidence="5" id="KW-1185">Reference proteome</keyword>
<feature type="region of interest" description="Disordered" evidence="2">
    <location>
        <begin position="1554"/>
        <end position="1592"/>
    </location>
</feature>
<dbReference type="PROSITE" id="PS50194">
    <property type="entry name" value="FILAMIN_REPEAT"/>
    <property type="match status" value="1"/>
</dbReference>
<sequence length="1592" mass="177508">MLYWFSTLCYSKIGYDLQVDRNGITSNIQNVGWVDNPNPPLTDNYAGWIGRNFGLTYANGLKLNVDRDHSWRSVLKLPNEELKTYAFKNGELDEDGITGKTVFEYITNDTVRIKWIINNTNNEDKIYDFGHFYDVNMNGDDNAALIPMEEGRGFFMESGDYKLALYVRNAYGVSNVDAFFYGPQKQWGYFWLNEDNIDKSLTPGTYDSLFCFSWRNRLIEAHEVHVYSIVLGAGLDLHLPPDFYFTQRKELYNVGEEIIIRGKYEADAVNSELTLEYQIDDMPTETLPLFRVTEQEKGKDFSITVNPEQNKRGPYNIRVKVSDQYDQEFSDTISFVVNSPPTYTLTNTINTAYEKGKQIQVKGNLNDDSKAKVQYKLDNGEFVKLEYVVSNSQPQEFNFEIDTASLSLGQHTLVISSIDEDNAEQTTPITKEFYVRSTPKISDVTLDSQKYGKSQEIEVTFSINDQDPDDEITIYAVFSNSAKKNIGKTTPIIAGKKLKFQIPSDVNIGSTSIVFRAVDKYQLSSQSEPINIEIVTTPVITITGTDKNDYVPGETVNVNINVEDANGDVTVSAKLPGQSEPSAITRTGNGASFTIPDNLAPGTHDIEIQVKDSNGVPSEPKTIKIKIYAKPALECRRTATETVYTGEDFSVVCTFSDQDVGDRITIRGKAANKDMVNEHSFDTTPQNHDETLAFTLPETTTRGDVSIVLTATDSHGYSTQSSPIVIKCEVRPTVTDTRTDKNDYAPGETVKIAFTTANTEGTITAEGKFDDNDTKIPITKTDEGGKFMIPENLPPGQHTFKFVVKDENGDLSKEVDVPITVYAKPSLSCSRSSSQTAYAGEEIQVLCNYADEDIGDKLTIKINVGSQTLSNEYFYDITEGEKSVVAILYFTIPKNSETGDQNVVFTATDKYGYSANSTINVNIAKRPTISLGSNDKDDYAAGETVNIEFRTENTHGEITVEGKFEGTSVNIPIQKTDSGAQLTVPENTAPGTHILKFVVKDEAGHTSKEVRVPLTVYSRPMISCPRELKDPVFVGEEVSVVCTISDKDQGDKITVTGKIGGADISGQYIFDASAEGKNENLKFTVPENAETGNKQIIFTAVDTHQYRSESAPITVTIIKRLVINFESNDKNNYAPGEKVKIKFSTTNTNGEVTANGKFDNTETSVTKTEDGAEFTIPENTQPGTHTFTLTVRDPEGQESKEVPITIIVYAKPVLKLKGLDKGKLIPDEEFIATCILSDKDKGDEVKITVTVNGEPVSDAFSFSTTQNEKEVKLKFKIPAGTSVGGKRYNLIATDKYGYKSEQVSFTITVVSKPKIVFKNKDKEDYNAGENVTMTFTNENTDTTNKKFTVYVKVGDNEPRAIPVEVRPEFNVSFELPTNMSTTSPDISIYVVDENGKPSDPISFNNFNINMPPMIELLEFEKENYVGEEELVIMYRIYDLNQDEHADVYVKVDEKEFVNATRVKTNNLWVNYSVTIKLAKDIESGEHNVTIFAKDKKQCPSLMSSKKFNVAEKLIENKPGIVKKLLPLWIILALILLLVIIALIIFFIIYNKDDKQEEEEDAPDNYKDELSGDLDSGETVDISDNDVDKRETV</sequence>
<keyword evidence="3" id="KW-1133">Transmembrane helix</keyword>
<keyword evidence="3" id="KW-0812">Transmembrane</keyword>
<organism evidence="4 5">
    <name type="scientific">Trichomonas vaginalis (strain ATCC PRA-98 / G3)</name>
    <dbReference type="NCBI Taxonomy" id="412133"/>
    <lineage>
        <taxon>Eukaryota</taxon>
        <taxon>Metamonada</taxon>
        <taxon>Parabasalia</taxon>
        <taxon>Trichomonadida</taxon>
        <taxon>Trichomonadidae</taxon>
        <taxon>Trichomonas</taxon>
    </lineage>
</organism>
<accession>A2DTB7</accession>
<dbReference type="KEGG" id="tva:4774398"/>
<evidence type="ECO:0000313" key="4">
    <source>
        <dbReference type="EMBL" id="EAY16389.1"/>
    </source>
</evidence>
<feature type="compositionally biased region" description="Acidic residues" evidence="2">
    <location>
        <begin position="1570"/>
        <end position="1584"/>
    </location>
</feature>
<evidence type="ECO:0000256" key="3">
    <source>
        <dbReference type="SAM" id="Phobius"/>
    </source>
</evidence>